<dbReference type="PANTHER" id="PTHR43077:SF10">
    <property type="entry name" value="TRANSPORT PERMEASE PROTEIN"/>
    <property type="match status" value="1"/>
</dbReference>
<evidence type="ECO:0000256" key="5">
    <source>
        <dbReference type="SAM" id="Phobius"/>
    </source>
</evidence>
<keyword evidence="7" id="KW-1185">Reference proteome</keyword>
<evidence type="ECO:0000256" key="4">
    <source>
        <dbReference type="ARBA" id="ARBA00023136"/>
    </source>
</evidence>
<comment type="subcellular location">
    <subcellularLocation>
        <location evidence="1">Membrane</location>
        <topology evidence="1">Multi-pass membrane protein</topology>
    </subcellularLocation>
</comment>
<feature type="transmembrane region" description="Helical" evidence="5">
    <location>
        <begin position="516"/>
        <end position="536"/>
    </location>
</feature>
<feature type="transmembrane region" description="Helical" evidence="5">
    <location>
        <begin position="298"/>
        <end position="321"/>
    </location>
</feature>
<feature type="transmembrane region" description="Helical" evidence="5">
    <location>
        <begin position="205"/>
        <end position="227"/>
    </location>
</feature>
<feature type="transmembrane region" description="Helical" evidence="5">
    <location>
        <begin position="408"/>
        <end position="431"/>
    </location>
</feature>
<dbReference type="AlphaFoldDB" id="A0A517LUI7"/>
<feature type="transmembrane region" description="Helical" evidence="5">
    <location>
        <begin position="117"/>
        <end position="140"/>
    </location>
</feature>
<feature type="transmembrane region" description="Helical" evidence="5">
    <location>
        <begin position="382"/>
        <end position="401"/>
    </location>
</feature>
<name>A0A517LUI7_9BACT</name>
<dbReference type="KEGG" id="ruv:EC9_04470"/>
<evidence type="ECO:0000313" key="6">
    <source>
        <dbReference type="EMBL" id="QDS86287.1"/>
    </source>
</evidence>
<evidence type="ECO:0000256" key="3">
    <source>
        <dbReference type="ARBA" id="ARBA00022989"/>
    </source>
</evidence>
<keyword evidence="2 5" id="KW-0812">Transmembrane</keyword>
<dbReference type="OrthoDB" id="226946at2"/>
<feature type="transmembrane region" description="Helical" evidence="5">
    <location>
        <begin position="174"/>
        <end position="193"/>
    </location>
</feature>
<reference evidence="6 7" key="1">
    <citation type="submission" date="2019-02" db="EMBL/GenBank/DDBJ databases">
        <title>Deep-cultivation of Planctomycetes and their phenomic and genomic characterization uncovers novel biology.</title>
        <authorList>
            <person name="Wiegand S."/>
            <person name="Jogler M."/>
            <person name="Boedeker C."/>
            <person name="Pinto D."/>
            <person name="Vollmers J."/>
            <person name="Rivas-Marin E."/>
            <person name="Kohn T."/>
            <person name="Peeters S.H."/>
            <person name="Heuer A."/>
            <person name="Rast P."/>
            <person name="Oberbeckmann S."/>
            <person name="Bunk B."/>
            <person name="Jeske O."/>
            <person name="Meyerdierks A."/>
            <person name="Storesund J.E."/>
            <person name="Kallscheuer N."/>
            <person name="Luecker S."/>
            <person name="Lage O.M."/>
            <person name="Pohl T."/>
            <person name="Merkel B.J."/>
            <person name="Hornburger P."/>
            <person name="Mueller R.-W."/>
            <person name="Bruemmer F."/>
            <person name="Labrenz M."/>
            <person name="Spormann A.M."/>
            <person name="Op den Camp H."/>
            <person name="Overmann J."/>
            <person name="Amann R."/>
            <person name="Jetten M.S.M."/>
            <person name="Mascher T."/>
            <person name="Medema M.H."/>
            <person name="Devos D.P."/>
            <person name="Kaster A.-K."/>
            <person name="Ovreas L."/>
            <person name="Rohde M."/>
            <person name="Galperin M.Y."/>
            <person name="Jogler C."/>
        </authorList>
    </citation>
    <scope>NUCLEOTIDE SEQUENCE [LARGE SCALE GENOMIC DNA]</scope>
    <source>
        <strain evidence="6 7">EC9</strain>
    </source>
</reference>
<evidence type="ECO:0000256" key="1">
    <source>
        <dbReference type="ARBA" id="ARBA00004141"/>
    </source>
</evidence>
<dbReference type="RefSeq" id="WP_145341947.1">
    <property type="nucleotide sequence ID" value="NZ_CP036261.1"/>
</dbReference>
<evidence type="ECO:0000256" key="2">
    <source>
        <dbReference type="ARBA" id="ARBA00022692"/>
    </source>
</evidence>
<dbReference type="InterPro" id="IPR051328">
    <property type="entry name" value="T7SS_ABC-Transporter"/>
</dbReference>
<dbReference type="Pfam" id="PF12679">
    <property type="entry name" value="ABC2_membrane_2"/>
    <property type="match status" value="2"/>
</dbReference>
<feature type="transmembrane region" description="Helical" evidence="5">
    <location>
        <begin position="443"/>
        <end position="467"/>
    </location>
</feature>
<dbReference type="Proteomes" id="UP000319557">
    <property type="component" value="Chromosome"/>
</dbReference>
<sequence length="545" mass="59575">MFVFENPVLQRELLVNLRTHRAFFLLALYQVLLAAVVLVAWPTDEKLDLTQNPPSARKLVDLFFLGQYVLASLMAPSFAAGTITGEKERKTYEMLLASPLRPTAIVFGKMVASLTHLGMLIVASLPIIVLCLPLGGVSIYEVLAAYLGLIVSVVCFGAIGVACSSYFGRTSASLVVSYLVILPLVMLGVLFWTSLEQEGALRLNLAVTVIPAFGIALVLLLCANAAARMLYPPDMGSEGKEVVDLDREAETAVGLVIQRDQFPDKLFAPPRRRELMADGANPVYDKEIHSEIFSQGTLMLRLVIQISMLLAIPLMALLLFARSHLCAFYTVYVVVFNMLVGPVFSAGSVTGERERQTLDLLLTTTITPWKILWGKLVAGFRISAVLTSFLLWPLLLATLMVPQYWTNWLAVLSFFAIVLMVCLVDSVVALFCSTVFHKTSTSLMATYLSLLILYVAPVAAVLLMGILNFSPETIDASRWWGVASPFVAAISVPLNADLSLDGSEIANVGDLSLLAAYFGVSICLLASMMGIMIWLFRARWRVSGD</sequence>
<evidence type="ECO:0000313" key="7">
    <source>
        <dbReference type="Proteomes" id="UP000319557"/>
    </source>
</evidence>
<keyword evidence="3 5" id="KW-1133">Transmembrane helix</keyword>
<feature type="transmembrane region" description="Helical" evidence="5">
    <location>
        <begin position="146"/>
        <end position="167"/>
    </location>
</feature>
<feature type="transmembrane region" description="Helical" evidence="5">
    <location>
        <begin position="21"/>
        <end position="42"/>
    </location>
</feature>
<keyword evidence="4 5" id="KW-0472">Membrane</keyword>
<protein>
    <submittedName>
        <fullName evidence="6">ABC-2 family transporter protein</fullName>
    </submittedName>
</protein>
<organism evidence="6 7">
    <name type="scientific">Rosistilla ulvae</name>
    <dbReference type="NCBI Taxonomy" id="1930277"/>
    <lineage>
        <taxon>Bacteria</taxon>
        <taxon>Pseudomonadati</taxon>
        <taxon>Planctomycetota</taxon>
        <taxon>Planctomycetia</taxon>
        <taxon>Pirellulales</taxon>
        <taxon>Pirellulaceae</taxon>
        <taxon>Rosistilla</taxon>
    </lineage>
</organism>
<dbReference type="PANTHER" id="PTHR43077">
    <property type="entry name" value="TRANSPORT PERMEASE YVFS-RELATED"/>
    <property type="match status" value="1"/>
</dbReference>
<dbReference type="EMBL" id="CP036261">
    <property type="protein sequence ID" value="QDS86287.1"/>
    <property type="molecule type" value="Genomic_DNA"/>
</dbReference>
<gene>
    <name evidence="6" type="ORF">EC9_04470</name>
</gene>
<proteinExistence type="predicted"/>
<dbReference type="GO" id="GO:0140359">
    <property type="term" value="F:ABC-type transporter activity"/>
    <property type="evidence" value="ECO:0007669"/>
    <property type="project" value="InterPro"/>
</dbReference>
<feature type="transmembrane region" description="Helical" evidence="5">
    <location>
        <begin position="62"/>
        <end position="84"/>
    </location>
</feature>
<feature type="transmembrane region" description="Helical" evidence="5">
    <location>
        <begin position="327"/>
        <end position="346"/>
    </location>
</feature>
<accession>A0A517LUI7</accession>
<dbReference type="GO" id="GO:0005886">
    <property type="term" value="C:plasma membrane"/>
    <property type="evidence" value="ECO:0007669"/>
    <property type="project" value="UniProtKB-SubCell"/>
</dbReference>